<proteinExistence type="predicted"/>
<gene>
    <name evidence="1" type="ORF">PC117_g16001</name>
</gene>
<evidence type="ECO:0000313" key="1">
    <source>
        <dbReference type="EMBL" id="KAG2922341.1"/>
    </source>
</evidence>
<organism evidence="1 2">
    <name type="scientific">Phytophthora cactorum</name>
    <dbReference type="NCBI Taxonomy" id="29920"/>
    <lineage>
        <taxon>Eukaryota</taxon>
        <taxon>Sar</taxon>
        <taxon>Stramenopiles</taxon>
        <taxon>Oomycota</taxon>
        <taxon>Peronosporomycetes</taxon>
        <taxon>Peronosporales</taxon>
        <taxon>Peronosporaceae</taxon>
        <taxon>Phytophthora</taxon>
    </lineage>
</organism>
<accession>A0A8T1CIW6</accession>
<evidence type="ECO:0000313" key="2">
    <source>
        <dbReference type="Proteomes" id="UP000736787"/>
    </source>
</evidence>
<dbReference type="AlphaFoldDB" id="A0A8T1CIW6"/>
<reference evidence="1" key="1">
    <citation type="submission" date="2018-10" db="EMBL/GenBank/DDBJ databases">
        <title>Effector identification in a new, highly contiguous assembly of the strawberry crown rot pathogen Phytophthora cactorum.</title>
        <authorList>
            <person name="Armitage A.D."/>
            <person name="Nellist C.F."/>
            <person name="Bates H."/>
            <person name="Vickerstaff R.J."/>
            <person name="Harrison R.J."/>
        </authorList>
    </citation>
    <scope>NUCLEOTIDE SEQUENCE</scope>
    <source>
        <strain evidence="1">4040</strain>
    </source>
</reference>
<dbReference type="Proteomes" id="UP000736787">
    <property type="component" value="Unassembled WGS sequence"/>
</dbReference>
<sequence length="44" mass="4737">MITNYDSGISQLQRLWEKIKVQGGLIVYSVGCGDPASLSQPARG</sequence>
<protein>
    <submittedName>
        <fullName evidence="1">Uncharacterized protein</fullName>
    </submittedName>
</protein>
<comment type="caution">
    <text evidence="1">The sequence shown here is derived from an EMBL/GenBank/DDBJ whole genome shotgun (WGS) entry which is preliminary data.</text>
</comment>
<name>A0A8T1CIW6_9STRA</name>
<dbReference type="EMBL" id="RCMK01000553">
    <property type="protein sequence ID" value="KAG2922341.1"/>
    <property type="molecule type" value="Genomic_DNA"/>
</dbReference>